<sequence>MPNQVLTIEPQNELRFKVDSAGLFEQGCTTYMRLINPSTDTVLFKIKTTAPKKYCVRPNSGVLEPNSKVEIAITPQPVYVDPNEKHKHKFMVQSVIAPEGKTNIDQVWKEISSDQLMDYKLKCVFDAPRGANLNDSGDNDPQNEVTKKRVAVPEETKPVTKTSTLSKPENAENDLQWANLEVSLLREEESKLRQENLQLKEELLRLCQAAGGDGRMNRPHSYGPEKSAQVPLMPWIAVAVGMAFLGIIIGKYFM</sequence>
<name>A0ACC1DIU8_9NEOP</name>
<evidence type="ECO:0000313" key="1">
    <source>
        <dbReference type="EMBL" id="KAJ0183821.1"/>
    </source>
</evidence>
<keyword evidence="2" id="KW-1185">Reference proteome</keyword>
<proteinExistence type="predicted"/>
<reference evidence="1 2" key="1">
    <citation type="journal article" date="2021" name="Front. Genet.">
        <title>Chromosome-Level Genome Assembly Reveals Significant Gene Expansion in the Toll and IMD Signaling Pathways of Dendrolimus kikuchii.</title>
        <authorList>
            <person name="Zhou J."/>
            <person name="Wu P."/>
            <person name="Xiong Z."/>
            <person name="Liu N."/>
            <person name="Zhao N."/>
            <person name="Ji M."/>
            <person name="Qiu Y."/>
            <person name="Yang B."/>
        </authorList>
    </citation>
    <scope>NUCLEOTIDE SEQUENCE [LARGE SCALE GENOMIC DNA]</scope>
    <source>
        <strain evidence="1">Ann1</strain>
    </source>
</reference>
<protein>
    <submittedName>
        <fullName evidence="1">Uncharacterized protein</fullName>
    </submittedName>
</protein>
<gene>
    <name evidence="1" type="ORF">K1T71_000244</name>
</gene>
<evidence type="ECO:0000313" key="2">
    <source>
        <dbReference type="Proteomes" id="UP000824533"/>
    </source>
</evidence>
<organism evidence="1 2">
    <name type="scientific">Dendrolimus kikuchii</name>
    <dbReference type="NCBI Taxonomy" id="765133"/>
    <lineage>
        <taxon>Eukaryota</taxon>
        <taxon>Metazoa</taxon>
        <taxon>Ecdysozoa</taxon>
        <taxon>Arthropoda</taxon>
        <taxon>Hexapoda</taxon>
        <taxon>Insecta</taxon>
        <taxon>Pterygota</taxon>
        <taxon>Neoptera</taxon>
        <taxon>Endopterygota</taxon>
        <taxon>Lepidoptera</taxon>
        <taxon>Glossata</taxon>
        <taxon>Ditrysia</taxon>
        <taxon>Bombycoidea</taxon>
        <taxon>Lasiocampidae</taxon>
        <taxon>Dendrolimus</taxon>
    </lineage>
</organism>
<accession>A0ACC1DIU8</accession>
<dbReference type="Proteomes" id="UP000824533">
    <property type="component" value="Linkage Group LG01"/>
</dbReference>
<comment type="caution">
    <text evidence="1">The sequence shown here is derived from an EMBL/GenBank/DDBJ whole genome shotgun (WGS) entry which is preliminary data.</text>
</comment>
<dbReference type="EMBL" id="CM034387">
    <property type="protein sequence ID" value="KAJ0183821.1"/>
    <property type="molecule type" value="Genomic_DNA"/>
</dbReference>